<feature type="region of interest" description="Disordered" evidence="1">
    <location>
        <begin position="1"/>
        <end position="28"/>
    </location>
</feature>
<accession>A0A9P9DRW4</accession>
<feature type="region of interest" description="Disordered" evidence="1">
    <location>
        <begin position="218"/>
        <end position="259"/>
    </location>
</feature>
<dbReference type="EMBL" id="JAGMUV010000022">
    <property type="protein sequence ID" value="KAH7124258.1"/>
    <property type="molecule type" value="Genomic_DNA"/>
</dbReference>
<evidence type="ECO:0000313" key="3">
    <source>
        <dbReference type="Proteomes" id="UP000738349"/>
    </source>
</evidence>
<dbReference type="OrthoDB" id="5430457at2759"/>
<dbReference type="Proteomes" id="UP000738349">
    <property type="component" value="Unassembled WGS sequence"/>
</dbReference>
<sequence length="303" mass="32524">MSSIPDEVVQGDTPVAPPPLDSPTQTWGFRSSSRSLDRVLCHLADQWAQANRLGRLIQLTRKYGLILRITRILGLPPLPRPLIPSTGALLHPAPLSDRPRPLQDTVTAAAAAAATVGAATAAPPAHPHSHRHTVSVSTVNQRSSTSIFALAAAALDRTQNAIATISEPSIRYRQSNSTLSRLSLLPISNPSSEPSSPVRKYRFKSASNQSLLSSSNLDSALASQAPTANHPQSQPYATTDPNQPPPIKAPPATANKMHQTSSRLLRMTDDDRPFTRACTMVLQYLHLPRRFWCAGGSAASARA</sequence>
<evidence type="ECO:0000313" key="2">
    <source>
        <dbReference type="EMBL" id="KAH7124258.1"/>
    </source>
</evidence>
<evidence type="ECO:0000256" key="1">
    <source>
        <dbReference type="SAM" id="MobiDB-lite"/>
    </source>
</evidence>
<name>A0A9P9DRW4_9HYPO</name>
<organism evidence="2 3">
    <name type="scientific">Dactylonectria macrodidyma</name>
    <dbReference type="NCBI Taxonomy" id="307937"/>
    <lineage>
        <taxon>Eukaryota</taxon>
        <taxon>Fungi</taxon>
        <taxon>Dikarya</taxon>
        <taxon>Ascomycota</taxon>
        <taxon>Pezizomycotina</taxon>
        <taxon>Sordariomycetes</taxon>
        <taxon>Hypocreomycetidae</taxon>
        <taxon>Hypocreales</taxon>
        <taxon>Nectriaceae</taxon>
        <taxon>Dactylonectria</taxon>
    </lineage>
</organism>
<reference evidence="2" key="1">
    <citation type="journal article" date="2021" name="Nat. Commun.">
        <title>Genetic determinants of endophytism in the Arabidopsis root mycobiome.</title>
        <authorList>
            <person name="Mesny F."/>
            <person name="Miyauchi S."/>
            <person name="Thiergart T."/>
            <person name="Pickel B."/>
            <person name="Atanasova L."/>
            <person name="Karlsson M."/>
            <person name="Huettel B."/>
            <person name="Barry K.W."/>
            <person name="Haridas S."/>
            <person name="Chen C."/>
            <person name="Bauer D."/>
            <person name="Andreopoulos W."/>
            <person name="Pangilinan J."/>
            <person name="LaButti K."/>
            <person name="Riley R."/>
            <person name="Lipzen A."/>
            <person name="Clum A."/>
            <person name="Drula E."/>
            <person name="Henrissat B."/>
            <person name="Kohler A."/>
            <person name="Grigoriev I.V."/>
            <person name="Martin F.M."/>
            <person name="Hacquard S."/>
        </authorList>
    </citation>
    <scope>NUCLEOTIDE SEQUENCE</scope>
    <source>
        <strain evidence="2">MPI-CAGE-AT-0147</strain>
    </source>
</reference>
<feature type="compositionally biased region" description="Polar residues" evidence="1">
    <location>
        <begin position="226"/>
        <end position="240"/>
    </location>
</feature>
<comment type="caution">
    <text evidence="2">The sequence shown here is derived from an EMBL/GenBank/DDBJ whole genome shotgun (WGS) entry which is preliminary data.</text>
</comment>
<gene>
    <name evidence="2" type="ORF">EDB81DRAFT_951762</name>
</gene>
<protein>
    <submittedName>
        <fullName evidence="2">Uncharacterized protein</fullName>
    </submittedName>
</protein>
<keyword evidence="3" id="KW-1185">Reference proteome</keyword>
<dbReference type="AlphaFoldDB" id="A0A9P9DRW4"/>
<proteinExistence type="predicted"/>